<proteinExistence type="predicted"/>
<dbReference type="GeneID" id="107274953"/>
<dbReference type="SUPFAM" id="SSF50998">
    <property type="entry name" value="Quinoprotein alcohol dehydrogenase-like"/>
    <property type="match status" value="1"/>
</dbReference>
<dbReference type="GO" id="GO:0005930">
    <property type="term" value="C:axoneme"/>
    <property type="evidence" value="ECO:0007669"/>
    <property type="project" value="TreeGrafter"/>
</dbReference>
<protein>
    <submittedName>
        <fullName evidence="11">Cilia- and flagella-associated protein 43</fullName>
    </submittedName>
</protein>
<keyword evidence="6 9" id="KW-0175">Coiled coil</keyword>
<dbReference type="GO" id="GO:0060271">
    <property type="term" value="P:cilium assembly"/>
    <property type="evidence" value="ECO:0007669"/>
    <property type="project" value="TreeGrafter"/>
</dbReference>
<dbReference type="Proteomes" id="UP000694920">
    <property type="component" value="Unplaced"/>
</dbReference>
<evidence type="ECO:0000256" key="6">
    <source>
        <dbReference type="ARBA" id="ARBA00023054"/>
    </source>
</evidence>
<sequence>MYFSEVETKWIKFGNISNIVFLSRDTVALAGGVHVYFLNLNTKDERIETFDSKDKGEGASCLSGHPIVPMFAIAEKCSNPRILIFTYPGIRRISTCILKSGLSHYSSTSFAGTEFLLSLTSFPDFQLIIWQWRTGEKLSVINTKLNDDFQELRCSPIAPYLVSQFGKTTGKLLIYDIHVCSKIINLVPVDIESSDNKIVSTRWNHEGNLVSCTATGGVLLFNIETKKQYIIHETRKQQNFQEQEQVPIAVPYQNGIIFVDSESNMTFYRKSTELHDTKWVATWTIKLDSHPLLMASHPSRDGIVFFGNKGDLFEIIIPDDTVAKIDFKSNQGTNFNILTRFNFNDQYVIAIDQFGRLNVIEVSSGYVIGKIDLNDFGTVLEITSHPHLPIMALCTSSGICLFLDILRPAEPDILTSFYLNKEALNKIKFSDTGNILAITNCYTGNTFFIGENDDQRYDVLCHIEIGAQIVDFLIYTISEGWKILFLIRTKSCALIGDKILVYTIKSFRWSYEREDYVIELLNLFQSLHHGINNHLEVIGSPYLSKQLHVMEIQNDFRNVTLTRAVSSGHQLRNIGLISDRFYIVTVGYDGLVIVRDGFGITKILTICKPYHRCDFGAKTATIPQNGEIIVCLGRNGNIVAMKIFYSHCESHQKRLTRTKIDLAQIQERMARFRTKISEPNLETEKAWIELDELAKLKNDIEVSMPLKVSILKDFEKIKKQVADLLDANEIENDEARLPISAFDLDETERSLKIAKAQEDREQWRIKIETQILRQDEVAAYLKKHCWDTMSVRACALLSFRKGVQVNNYALPVITNEKNDIKIWQEFLLQLSTYYLDADLFSRRSNTARNSHSFDTDTNNLDMKNLNSSIQANLSNKNDCSTETTESNIVRVYRTKAKEQDELECEEQLALIGTTSNRWIPSSKFCYTPKELRYHNCSIGNVEAVVVDNQKQNLKLHLNKLFDTMRSAKYEKMLSISQRMERLCYCAKELKDMFGLNYPVYKIAETKWHRTEDPVTIISVENYEISEKPYVSPRTKVKQEAAIREKDKNKVIELEDYLFLNEALQVMMDGVLEVKWEDEIKKNIPKPDCLLHKNPDKYTEDDVACIKAYEEKVKTLEAEREKYKNYLEAEFEKIKASLANDVKKFDESLHGFFIETMKIRSAVLQESSRILQKFHRHLLLLCCLREISRVKTTELRPLLKEMEDLSEKLSILEEAVIDVKNRYENLCKREKLLEGKFRGEFNDLKQPMMEHLLRHYRRRPRAGQITCTSITHLTDVGKCVVTGDKSDILPKECLDFLKGLEILDVMPNNLPSQIDSSHWFVLCKLRRIKIEMEMKIKSCTVELAEAEQTFSSYQKHCQLIQTRITNVKDIIKKLKNDRSEILEDREVQMVLKTGQVEVQLRGGPNDFQNTVLVPTVELLHVNEAILEAGREKLNFMNRSLEFRRTILYKEWRHYRMRMTVNDLRDELKVLESVKITKNIRKYLTSRVENTSYGVKNVETCESIMKSTKQRFQKILDKEKRRLDEIVKEIRKWELRNKKILDNIENSKSEHFQMELLARQDIYKKREKWTNEKINAIMKKGRLLKNVHDNFAELILLKSQLESLKLKTYPTLRFKTYDNK</sequence>
<evidence type="ECO:0000256" key="4">
    <source>
        <dbReference type="ARBA" id="ARBA00022574"/>
    </source>
</evidence>
<keyword evidence="4" id="KW-0853">WD repeat</keyword>
<gene>
    <name evidence="11" type="primary">LOC107274953</name>
</gene>
<keyword evidence="10" id="KW-1185">Reference proteome</keyword>
<dbReference type="GO" id="GO:0003341">
    <property type="term" value="P:cilium movement"/>
    <property type="evidence" value="ECO:0007669"/>
    <property type="project" value="UniProtKB-ARBA"/>
</dbReference>
<evidence type="ECO:0000256" key="1">
    <source>
        <dbReference type="ARBA" id="ARBA00004138"/>
    </source>
</evidence>
<dbReference type="Pfam" id="PF25828">
    <property type="entry name" value="CC_Cfap43"/>
    <property type="match status" value="2"/>
</dbReference>
<keyword evidence="3" id="KW-0963">Cytoplasm</keyword>
<evidence type="ECO:0000313" key="11">
    <source>
        <dbReference type="RefSeq" id="XP_015610076.2"/>
    </source>
</evidence>
<feature type="coiled-coil region" evidence="9">
    <location>
        <begin position="1194"/>
        <end position="1228"/>
    </location>
</feature>
<keyword evidence="8" id="KW-0966">Cell projection</keyword>
<dbReference type="RefSeq" id="XP_015610076.2">
    <property type="nucleotide sequence ID" value="XM_015754590.2"/>
</dbReference>
<evidence type="ECO:0000256" key="2">
    <source>
        <dbReference type="ARBA" id="ARBA00004245"/>
    </source>
</evidence>
<dbReference type="PANTHER" id="PTHR14885:SF1">
    <property type="entry name" value="CILIA- AND FLAGELLA-ASSOCIATED PROTEIN 43"/>
    <property type="match status" value="1"/>
</dbReference>
<evidence type="ECO:0000256" key="3">
    <source>
        <dbReference type="ARBA" id="ARBA00022490"/>
    </source>
</evidence>
<dbReference type="InterPro" id="IPR011047">
    <property type="entry name" value="Quinoprotein_ADH-like_sf"/>
</dbReference>
<evidence type="ECO:0000256" key="5">
    <source>
        <dbReference type="ARBA" id="ARBA00022737"/>
    </source>
</evidence>
<keyword evidence="11" id="KW-0969">Cilium</keyword>
<evidence type="ECO:0000256" key="8">
    <source>
        <dbReference type="ARBA" id="ARBA00023273"/>
    </source>
</evidence>
<feature type="coiled-coil region" evidence="9">
    <location>
        <begin position="1507"/>
        <end position="1548"/>
    </location>
</feature>
<organism evidence="10 11">
    <name type="scientific">Cephus cinctus</name>
    <name type="common">Wheat stem sawfly</name>
    <dbReference type="NCBI Taxonomy" id="211228"/>
    <lineage>
        <taxon>Eukaryota</taxon>
        <taxon>Metazoa</taxon>
        <taxon>Ecdysozoa</taxon>
        <taxon>Arthropoda</taxon>
        <taxon>Hexapoda</taxon>
        <taxon>Insecta</taxon>
        <taxon>Pterygota</taxon>
        <taxon>Neoptera</taxon>
        <taxon>Endopterygota</taxon>
        <taxon>Hymenoptera</taxon>
        <taxon>Cephoidea</taxon>
        <taxon>Cephidae</taxon>
        <taxon>Cephus</taxon>
    </lineage>
</organism>
<dbReference type="PANTHER" id="PTHR14885">
    <property type="entry name" value="CILIA- AND FLAGELLA-ASSOCIATED PROTEIN 43-RELATED"/>
    <property type="match status" value="1"/>
</dbReference>
<evidence type="ECO:0000313" key="10">
    <source>
        <dbReference type="Proteomes" id="UP000694920"/>
    </source>
</evidence>
<dbReference type="KEGG" id="ccin:107274953"/>
<name>A0AAJ7CGK2_CEPCN</name>
<keyword evidence="5" id="KW-0677">Repeat</keyword>
<evidence type="ECO:0000256" key="7">
    <source>
        <dbReference type="ARBA" id="ARBA00023212"/>
    </source>
</evidence>
<reference evidence="11" key="1">
    <citation type="submission" date="2025-08" db="UniProtKB">
        <authorList>
            <consortium name="RefSeq"/>
        </authorList>
    </citation>
    <scope>IDENTIFICATION</scope>
</reference>
<keyword evidence="11" id="KW-0282">Flagellum</keyword>
<feature type="coiled-coil region" evidence="9">
    <location>
        <begin position="1105"/>
        <end position="1132"/>
    </location>
</feature>
<dbReference type="Gene3D" id="2.130.10.10">
    <property type="entry name" value="YVTN repeat-like/Quinoprotein amine dehydrogenase"/>
    <property type="match status" value="1"/>
</dbReference>
<dbReference type="InterPro" id="IPR015943">
    <property type="entry name" value="WD40/YVTN_repeat-like_dom_sf"/>
</dbReference>
<keyword evidence="7" id="KW-0206">Cytoskeleton</keyword>
<accession>A0AAJ7CGK2</accession>
<evidence type="ECO:0000256" key="9">
    <source>
        <dbReference type="SAM" id="Coils"/>
    </source>
</evidence>
<comment type="subcellular location">
    <subcellularLocation>
        <location evidence="1">Cell projection</location>
        <location evidence="1">Cilium</location>
    </subcellularLocation>
    <subcellularLocation>
        <location evidence="2">Cytoplasm</location>
        <location evidence="2">Cytoskeleton</location>
    </subcellularLocation>
</comment>